<dbReference type="PANTHER" id="PTHR30185:SF15">
    <property type="entry name" value="CRYPTIC BETA-GLUCOSIDE BGL OPERON ANTITERMINATOR"/>
    <property type="match status" value="1"/>
</dbReference>
<accession>A0A6L8MWQ1</accession>
<reference evidence="3 4" key="1">
    <citation type="submission" date="2019-11" db="EMBL/GenBank/DDBJ databases">
        <title>Divergent Streptococcus suis from cattle.</title>
        <authorList>
            <person name="Williamson C."/>
        </authorList>
    </citation>
    <scope>NUCLEOTIDE SEQUENCE [LARGE SCALE GENOMIC DNA]</scope>
    <source>
        <strain evidence="3 4">10-36905</strain>
    </source>
</reference>
<dbReference type="InterPro" id="IPR050661">
    <property type="entry name" value="BglG_antiterminators"/>
</dbReference>
<feature type="domain" description="PRD" evidence="2">
    <location>
        <begin position="172"/>
        <end position="278"/>
    </location>
</feature>
<name>A0A6L8MWQ1_STRSU</name>
<dbReference type="Gene3D" id="2.30.24.10">
    <property type="entry name" value="CAT RNA-binding domain"/>
    <property type="match status" value="1"/>
</dbReference>
<dbReference type="PROSITE" id="PS51372">
    <property type="entry name" value="PRD_2"/>
    <property type="match status" value="2"/>
</dbReference>
<dbReference type="Gene3D" id="1.10.1790.10">
    <property type="entry name" value="PRD domain"/>
    <property type="match status" value="2"/>
</dbReference>
<comment type="caution">
    <text evidence="3">The sequence shown here is derived from an EMBL/GenBank/DDBJ whole genome shotgun (WGS) entry which is preliminary data.</text>
</comment>
<evidence type="ECO:0000313" key="3">
    <source>
        <dbReference type="EMBL" id="MYN69575.1"/>
    </source>
</evidence>
<dbReference type="SMART" id="SM01061">
    <property type="entry name" value="CAT_RBD"/>
    <property type="match status" value="1"/>
</dbReference>
<evidence type="ECO:0000256" key="1">
    <source>
        <dbReference type="ARBA" id="ARBA00022737"/>
    </source>
</evidence>
<dbReference type="Proteomes" id="UP000483765">
    <property type="component" value="Unassembled WGS sequence"/>
</dbReference>
<dbReference type="AlphaFoldDB" id="A0A6L8MWQ1"/>
<dbReference type="GO" id="GO:0003723">
    <property type="term" value="F:RNA binding"/>
    <property type="evidence" value="ECO:0007669"/>
    <property type="project" value="InterPro"/>
</dbReference>
<dbReference type="InterPro" id="IPR011608">
    <property type="entry name" value="PRD"/>
</dbReference>
<protein>
    <submittedName>
        <fullName evidence="3">PRD domain-containing protein</fullName>
    </submittedName>
</protein>
<dbReference type="EMBL" id="WNXH01000006">
    <property type="protein sequence ID" value="MYN69575.1"/>
    <property type="molecule type" value="Genomic_DNA"/>
</dbReference>
<organism evidence="3 4">
    <name type="scientific">Streptococcus suis</name>
    <dbReference type="NCBI Taxonomy" id="1307"/>
    <lineage>
        <taxon>Bacteria</taxon>
        <taxon>Bacillati</taxon>
        <taxon>Bacillota</taxon>
        <taxon>Bacilli</taxon>
        <taxon>Lactobacillales</taxon>
        <taxon>Streptococcaceae</taxon>
        <taxon>Streptococcus</taxon>
    </lineage>
</organism>
<dbReference type="GO" id="GO:0006355">
    <property type="term" value="P:regulation of DNA-templated transcription"/>
    <property type="evidence" value="ECO:0007669"/>
    <property type="project" value="InterPro"/>
</dbReference>
<dbReference type="Pfam" id="PF03123">
    <property type="entry name" value="CAT_RBD"/>
    <property type="match status" value="1"/>
</dbReference>
<dbReference type="InterPro" id="IPR036650">
    <property type="entry name" value="CAT_RNA-bd_dom_sf"/>
</dbReference>
<dbReference type="PANTHER" id="PTHR30185">
    <property type="entry name" value="CRYPTIC BETA-GLUCOSIDE BGL OPERON ANTITERMINATOR"/>
    <property type="match status" value="1"/>
</dbReference>
<dbReference type="SUPFAM" id="SSF50151">
    <property type="entry name" value="SacY-like RNA-binding domain"/>
    <property type="match status" value="1"/>
</dbReference>
<keyword evidence="1" id="KW-0677">Repeat</keyword>
<dbReference type="GeneID" id="78828050"/>
<dbReference type="InterPro" id="IPR036634">
    <property type="entry name" value="PRD_sf"/>
</dbReference>
<sequence>MFRIVQALNNNVALVKNENEEQAVVMGLGITFQKKKGDVIAQNKIEKIFQLKSNESKENLLTLLKDVPLDFITVTYDIIDSLTNIYQYPVQEYLYVTLTDHIYFSYQSLLKGTYQNSKLPDISSEYPLEYQMAREGLEILRQRILEDFPEDEVFRIALHFINAKGENQVLTASQENLSKNLNRLIEQELQKHGIRRTKENSNFYDRFMIHQTYFIERIERSQLDSNPSLENLETYIKEQHPEAYRIGSDIYDLIAKETGTDLSKTEKVYIVLHIQRLL</sequence>
<gene>
    <name evidence="3" type="ORF">GLP18_04890</name>
</gene>
<dbReference type="Pfam" id="PF00874">
    <property type="entry name" value="PRD"/>
    <property type="match status" value="2"/>
</dbReference>
<dbReference type="SUPFAM" id="SSF63520">
    <property type="entry name" value="PTS-regulatory domain, PRD"/>
    <property type="match status" value="2"/>
</dbReference>
<dbReference type="RefSeq" id="WP_160864019.1">
    <property type="nucleotide sequence ID" value="NZ_WNXH01000006.1"/>
</dbReference>
<proteinExistence type="predicted"/>
<feature type="domain" description="PRD" evidence="2">
    <location>
        <begin position="66"/>
        <end position="170"/>
    </location>
</feature>
<dbReference type="InterPro" id="IPR004341">
    <property type="entry name" value="CAT_RNA-bd_dom"/>
</dbReference>
<evidence type="ECO:0000313" key="4">
    <source>
        <dbReference type="Proteomes" id="UP000483765"/>
    </source>
</evidence>
<evidence type="ECO:0000259" key="2">
    <source>
        <dbReference type="PROSITE" id="PS51372"/>
    </source>
</evidence>